<name>A0A895XRR1_9ACTN</name>
<gene>
    <name evidence="1" type="ORF">JQS30_14415</name>
</gene>
<dbReference type="Pfam" id="PF06475">
    <property type="entry name" value="Glycolipid_bind"/>
    <property type="match status" value="1"/>
</dbReference>
<dbReference type="AlphaFoldDB" id="A0A895XRR1"/>
<evidence type="ECO:0000313" key="2">
    <source>
        <dbReference type="Proteomes" id="UP000662939"/>
    </source>
</evidence>
<dbReference type="Proteomes" id="UP000662939">
    <property type="component" value="Chromosome"/>
</dbReference>
<evidence type="ECO:0000313" key="1">
    <source>
        <dbReference type="EMBL" id="QSB04940.1"/>
    </source>
</evidence>
<dbReference type="InterPro" id="IPR009467">
    <property type="entry name" value="Glycolipid-bd_prot_put"/>
</dbReference>
<organism evidence="1 2">
    <name type="scientific">Natronoglycomyces albus</name>
    <dbReference type="NCBI Taxonomy" id="2811108"/>
    <lineage>
        <taxon>Bacteria</taxon>
        <taxon>Bacillati</taxon>
        <taxon>Actinomycetota</taxon>
        <taxon>Actinomycetes</taxon>
        <taxon>Glycomycetales</taxon>
        <taxon>Glycomycetaceae</taxon>
        <taxon>Natronoglycomyces</taxon>
    </lineage>
</organism>
<dbReference type="SUPFAM" id="SSF159275">
    <property type="entry name" value="PA1994-like"/>
    <property type="match status" value="1"/>
</dbReference>
<dbReference type="RefSeq" id="WP_213170941.1">
    <property type="nucleotide sequence ID" value="NZ_CP070496.1"/>
</dbReference>
<sequence>MNRQVMWTAREWPGCEHLDLRFSAGQIIADGVILAALKGRPIRLAYRIEADPSWRTKSLAVDVHGHHRRTLTHDEHGDWFENGSARPDLTNCTDVDISLTPFTNTLPIRRLDLAVGATAQIRAIYLRFTPELDFTVSKQRYTRLETGYRYESEGFRADLDVDHDGLVINYPHLWAME</sequence>
<protein>
    <submittedName>
        <fullName evidence="1">Putative glycolipid-binding domain-containing protein</fullName>
    </submittedName>
</protein>
<accession>A0A895XRR1</accession>
<dbReference type="EMBL" id="CP070496">
    <property type="protein sequence ID" value="QSB04940.1"/>
    <property type="molecule type" value="Genomic_DNA"/>
</dbReference>
<dbReference type="KEGG" id="nav:JQS30_14415"/>
<proteinExistence type="predicted"/>
<keyword evidence="2" id="KW-1185">Reference proteome</keyword>
<reference evidence="1" key="1">
    <citation type="submission" date="2021-02" db="EMBL/GenBank/DDBJ databases">
        <title>Natronoglycomyces albus gen. nov., sp. nov, a haloalkaliphilic actinobacterium from a soda solonchak soil.</title>
        <authorList>
            <person name="Sorokin D.Y."/>
            <person name="Khijniak T.V."/>
            <person name="Zakharycheva A.P."/>
            <person name="Boueva O.V."/>
            <person name="Ariskina E.V."/>
            <person name="Hahnke R.L."/>
            <person name="Bunk B."/>
            <person name="Sproer C."/>
            <person name="Schumann P."/>
            <person name="Evtushenko L.I."/>
            <person name="Kublanov I.V."/>
        </authorList>
    </citation>
    <scope>NUCLEOTIDE SEQUENCE</scope>
    <source>
        <strain evidence="1">DSM 106290</strain>
    </source>
</reference>